<dbReference type="AlphaFoldDB" id="A0A2U3MWN3"/>
<dbReference type="Proteomes" id="UP000245974">
    <property type="component" value="Unassembled WGS sequence"/>
</dbReference>
<protein>
    <submittedName>
        <fullName evidence="2">Uncharacterized protein</fullName>
    </submittedName>
</protein>
<evidence type="ECO:0000256" key="1">
    <source>
        <dbReference type="SAM" id="Phobius"/>
    </source>
</evidence>
<keyword evidence="1" id="KW-0472">Membrane</keyword>
<gene>
    <name evidence="2" type="ORF">KPC_0887</name>
</gene>
<reference evidence="3" key="1">
    <citation type="submission" date="2018-03" db="EMBL/GenBank/DDBJ databases">
        <authorList>
            <person name="Blom J."/>
        </authorList>
    </citation>
    <scope>NUCLEOTIDE SEQUENCE [LARGE SCALE GENOMIC DNA]</scope>
    <source>
        <strain evidence="3">KPC-SM-21</strain>
    </source>
</reference>
<dbReference type="OrthoDB" id="6713163at2"/>
<feature type="transmembrane region" description="Helical" evidence="1">
    <location>
        <begin position="36"/>
        <end position="57"/>
    </location>
</feature>
<proteinExistence type="predicted"/>
<sequence>MVKIILGILLSVFIVVSTVMILYWRDVKHDPTASDFWIYLGLLPFGISLVFLVPYLVRKWYVHYKESKKNQEKKSDEVQDSHQNESKQDVEYIRLNVFNSSLKSAFGENDGIFSKLLEQPGAELDQELVNAYGLSILSHRIADIEELDEETDYTLQTRIEILLEQQLSQNIDILVAIAEHLKRSAMFYDSQLAYEYRMHPAWIDPDAATDDEDVSVTAEQVLRLNFINVHIVLADTLLHVWDEFSSDTLVGEFLDKLGILRQQVKIEYHYWGEEIAYREWFNVLKQINDQTEQVSLILAADSEIHQETLDDRSWITEKYVPAEFVGSCCISSPVVDIEHLEKNKVIDIAFNENNLTNTLKHLNLYELPEYELENPFVILADDMTQSKVVKQVAANFESSPIEQHHYLYSRNSLGNTQHLSKIYGFLLGLHIPEDKYGLVYSTTLPYTQVLINPYFHADEPTTDL</sequence>
<keyword evidence="1" id="KW-1133">Transmembrane helix</keyword>
<feature type="transmembrane region" description="Helical" evidence="1">
    <location>
        <begin position="5"/>
        <end position="24"/>
    </location>
</feature>
<keyword evidence="3" id="KW-1185">Reference proteome</keyword>
<dbReference type="EMBL" id="OOGT01000026">
    <property type="protein sequence ID" value="SPL69709.1"/>
    <property type="molecule type" value="Genomic_DNA"/>
</dbReference>
<dbReference type="InParanoid" id="A0A2U3MWN3"/>
<accession>A0A2U3MWN3</accession>
<evidence type="ECO:0000313" key="2">
    <source>
        <dbReference type="EMBL" id="SPL69709.1"/>
    </source>
</evidence>
<dbReference type="RefSeq" id="WP_121973228.1">
    <property type="nucleotide sequence ID" value="NZ_OOGT01000026.1"/>
</dbReference>
<keyword evidence="1" id="KW-0812">Transmembrane</keyword>
<organism evidence="2 3">
    <name type="scientific">Acinetobacter stercoris</name>
    <dbReference type="NCBI Taxonomy" id="2126983"/>
    <lineage>
        <taxon>Bacteria</taxon>
        <taxon>Pseudomonadati</taxon>
        <taxon>Pseudomonadota</taxon>
        <taxon>Gammaproteobacteria</taxon>
        <taxon>Moraxellales</taxon>
        <taxon>Moraxellaceae</taxon>
        <taxon>Acinetobacter</taxon>
    </lineage>
</organism>
<name>A0A2U3MWN3_9GAMM</name>
<evidence type="ECO:0000313" key="3">
    <source>
        <dbReference type="Proteomes" id="UP000245974"/>
    </source>
</evidence>